<organism evidence="11 12">
    <name type="scientific">Acetobacter pomorum DM001</name>
    <dbReference type="NCBI Taxonomy" id="945681"/>
    <lineage>
        <taxon>Bacteria</taxon>
        <taxon>Pseudomonadati</taxon>
        <taxon>Pseudomonadota</taxon>
        <taxon>Alphaproteobacteria</taxon>
        <taxon>Acetobacterales</taxon>
        <taxon>Acetobacteraceae</taxon>
        <taxon>Acetobacter</taxon>
    </lineage>
</organism>
<evidence type="ECO:0000313" key="12">
    <source>
        <dbReference type="Proteomes" id="UP000018454"/>
    </source>
</evidence>
<feature type="domain" description="Nucleotidyl transferase" evidence="10">
    <location>
        <begin position="39"/>
        <end position="275"/>
    </location>
</feature>
<dbReference type="PANTHER" id="PTHR43532:SF1">
    <property type="entry name" value="GLUCOSE-1-PHOSPHATE THYMIDYLYLTRANSFERASE 1"/>
    <property type="match status" value="1"/>
</dbReference>
<comment type="function">
    <text evidence="9">Catalyzes the formation of dTDP-glucose, from dTTP and glucose 1-phosphate, as well as its pyrophosphorolysis.</text>
</comment>
<dbReference type="GO" id="GO:0046872">
    <property type="term" value="F:metal ion binding"/>
    <property type="evidence" value="ECO:0007669"/>
    <property type="project" value="UniProtKB-KW"/>
</dbReference>
<proteinExistence type="inferred from homology"/>
<dbReference type="Gene3D" id="3.90.550.10">
    <property type="entry name" value="Spore Coat Polysaccharide Biosynthesis Protein SpsA, Chain A"/>
    <property type="match status" value="1"/>
</dbReference>
<dbReference type="AlphaFoldDB" id="F1YRP2"/>
<dbReference type="EC" id="2.7.7.24" evidence="3 9"/>
<dbReference type="Proteomes" id="UP000018454">
    <property type="component" value="Unassembled WGS sequence"/>
</dbReference>
<dbReference type="SUPFAM" id="SSF53448">
    <property type="entry name" value="Nucleotide-diphospho-sugar transferases"/>
    <property type="match status" value="1"/>
</dbReference>
<reference evidence="11 12" key="1">
    <citation type="journal article" date="2011" name="Science">
        <title>Drosophila microbiome modulates host developmental and metabolic homeostasis via insulin signaling.</title>
        <authorList>
            <person name="Shin S.C."/>
            <person name="Kim S.H."/>
            <person name="You H."/>
            <person name="Kim B."/>
            <person name="Kim A.C."/>
            <person name="Lee K.A."/>
            <person name="Yoon J.H."/>
            <person name="Ryu J.H."/>
            <person name="Lee W.J."/>
        </authorList>
    </citation>
    <scope>NUCLEOTIDE SEQUENCE [LARGE SCALE GENOMIC DNA]</scope>
    <source>
        <strain evidence="11 12">DM001</strain>
    </source>
</reference>
<protein>
    <recommendedName>
        <fullName evidence="3 9">Glucose-1-phosphate thymidylyltransferase</fullName>
        <ecNumber evidence="3 9">2.7.7.24</ecNumber>
    </recommendedName>
</protein>
<keyword evidence="7 9" id="KW-0460">Magnesium</keyword>
<evidence type="ECO:0000256" key="7">
    <source>
        <dbReference type="ARBA" id="ARBA00022842"/>
    </source>
</evidence>
<evidence type="ECO:0000256" key="3">
    <source>
        <dbReference type="ARBA" id="ARBA00012461"/>
    </source>
</evidence>
<dbReference type="CDD" id="cd02538">
    <property type="entry name" value="G1P_TT_short"/>
    <property type="match status" value="1"/>
</dbReference>
<sequence>MVSGQPRVVGKHSRPPLYWPETGNHCSMIQKPATPTPMKGILLAGGSGTRLYPMTLAASKQLLPVYDKPMVYYPLSTLMLAGIKDIMIISTPLDLPQFKRLLGDGSQFGVNFEYRVQPSPDGIPQAFLIAEDWLQDAPCALALGDNLIFADHLSASLQKAAARPQGATVFAYQVRDPERYGVVSFDETDRALDIVEKPTNPPSNWAVTGLYFYDNRVLDFAKKVKPSARGELEITDLNRFYLEEGNLQVERLGRGCAWLDAGIPDSLLEASQFVHTIQARQGMLVGSPAEVAFRMGYISADHLKEHAKRMGKTELGRVLFNLASSEGAGH</sequence>
<dbReference type="PANTHER" id="PTHR43532">
    <property type="entry name" value="GLUCOSE-1-PHOSPHATE THYMIDYLYLTRANSFERASE"/>
    <property type="match status" value="1"/>
</dbReference>
<name>F1YRP2_9PROT</name>
<evidence type="ECO:0000256" key="5">
    <source>
        <dbReference type="ARBA" id="ARBA00022695"/>
    </source>
</evidence>
<comment type="similarity">
    <text evidence="2 9">Belongs to the glucose-1-phosphate thymidylyltransferase family.</text>
</comment>
<evidence type="ECO:0000256" key="4">
    <source>
        <dbReference type="ARBA" id="ARBA00022679"/>
    </source>
</evidence>
<evidence type="ECO:0000256" key="1">
    <source>
        <dbReference type="ARBA" id="ARBA00001946"/>
    </source>
</evidence>
<evidence type="ECO:0000256" key="6">
    <source>
        <dbReference type="ARBA" id="ARBA00022723"/>
    </source>
</evidence>
<keyword evidence="6 9" id="KW-0479">Metal-binding</keyword>
<accession>F1YRP2</accession>
<dbReference type="NCBIfam" id="TIGR01207">
    <property type="entry name" value="rmlA"/>
    <property type="match status" value="1"/>
</dbReference>
<evidence type="ECO:0000313" key="11">
    <source>
        <dbReference type="EMBL" id="EGE48482.1"/>
    </source>
</evidence>
<dbReference type="GO" id="GO:0008879">
    <property type="term" value="F:glucose-1-phosphate thymidylyltransferase activity"/>
    <property type="evidence" value="ECO:0007669"/>
    <property type="project" value="UniProtKB-EC"/>
</dbReference>
<keyword evidence="5 9" id="KW-0548">Nucleotidyltransferase</keyword>
<dbReference type="Pfam" id="PF00483">
    <property type="entry name" value="NTP_transferase"/>
    <property type="match status" value="1"/>
</dbReference>
<dbReference type="EMBL" id="AEUP01000014">
    <property type="protein sequence ID" value="EGE48482.1"/>
    <property type="molecule type" value="Genomic_DNA"/>
</dbReference>
<evidence type="ECO:0000259" key="10">
    <source>
        <dbReference type="Pfam" id="PF00483"/>
    </source>
</evidence>
<evidence type="ECO:0000256" key="8">
    <source>
        <dbReference type="ARBA" id="ARBA00049336"/>
    </source>
</evidence>
<comment type="caution">
    <text evidence="11">The sequence shown here is derived from an EMBL/GenBank/DDBJ whole genome shotgun (WGS) entry which is preliminary data.</text>
</comment>
<gene>
    <name evidence="11" type="primary">rmlA</name>
    <name evidence="11" type="ORF">APO_0576</name>
</gene>
<dbReference type="InterPro" id="IPR005907">
    <property type="entry name" value="G1P_thy_trans_s"/>
</dbReference>
<evidence type="ECO:0000256" key="2">
    <source>
        <dbReference type="ARBA" id="ARBA00010480"/>
    </source>
</evidence>
<keyword evidence="4 9" id="KW-0808">Transferase</keyword>
<comment type="cofactor">
    <cofactor evidence="1">
        <name>Mg(2+)</name>
        <dbReference type="ChEBI" id="CHEBI:18420"/>
    </cofactor>
</comment>
<dbReference type="FunFam" id="3.90.550.10:FF:000023">
    <property type="entry name" value="Glucose-1-phosphate thymidylyltransferase"/>
    <property type="match status" value="1"/>
</dbReference>
<dbReference type="InterPro" id="IPR029044">
    <property type="entry name" value="Nucleotide-diphossugar_trans"/>
</dbReference>
<evidence type="ECO:0000256" key="9">
    <source>
        <dbReference type="RuleBase" id="RU003706"/>
    </source>
</evidence>
<dbReference type="InterPro" id="IPR005835">
    <property type="entry name" value="NTP_transferase_dom"/>
</dbReference>
<comment type="catalytic activity">
    <reaction evidence="8 9">
        <text>dTTP + alpha-D-glucose 1-phosphate + H(+) = dTDP-alpha-D-glucose + diphosphate</text>
        <dbReference type="Rhea" id="RHEA:15225"/>
        <dbReference type="ChEBI" id="CHEBI:15378"/>
        <dbReference type="ChEBI" id="CHEBI:33019"/>
        <dbReference type="ChEBI" id="CHEBI:37568"/>
        <dbReference type="ChEBI" id="CHEBI:57477"/>
        <dbReference type="ChEBI" id="CHEBI:58601"/>
        <dbReference type="EC" id="2.7.7.24"/>
    </reaction>
</comment>